<reference evidence="1 2" key="1">
    <citation type="submission" date="2023-03" db="EMBL/GenBank/DDBJ databases">
        <title>High recombination rates correlate with genetic variation in Cardiocondyla obscurior ants.</title>
        <authorList>
            <person name="Errbii M."/>
        </authorList>
    </citation>
    <scope>NUCLEOTIDE SEQUENCE [LARGE SCALE GENOMIC DNA]</scope>
    <source>
        <strain evidence="1">Alpha-2009</strain>
        <tissue evidence="1">Whole body</tissue>
    </source>
</reference>
<protein>
    <recommendedName>
        <fullName evidence="3">Ribosomal protein S15</fullName>
    </recommendedName>
</protein>
<comment type="caution">
    <text evidence="1">The sequence shown here is derived from an EMBL/GenBank/DDBJ whole genome shotgun (WGS) entry which is preliminary data.</text>
</comment>
<proteinExistence type="predicted"/>
<gene>
    <name evidence="1" type="ORF">PUN28_005008</name>
</gene>
<sequence>MIGYANTNESKKGSQRQLDSIRIIMTNVNEHSARE</sequence>
<organism evidence="1 2">
    <name type="scientific">Cardiocondyla obscurior</name>
    <dbReference type="NCBI Taxonomy" id="286306"/>
    <lineage>
        <taxon>Eukaryota</taxon>
        <taxon>Metazoa</taxon>
        <taxon>Ecdysozoa</taxon>
        <taxon>Arthropoda</taxon>
        <taxon>Hexapoda</taxon>
        <taxon>Insecta</taxon>
        <taxon>Pterygota</taxon>
        <taxon>Neoptera</taxon>
        <taxon>Endopterygota</taxon>
        <taxon>Hymenoptera</taxon>
        <taxon>Apocrita</taxon>
        <taxon>Aculeata</taxon>
        <taxon>Formicoidea</taxon>
        <taxon>Formicidae</taxon>
        <taxon>Myrmicinae</taxon>
        <taxon>Cardiocondyla</taxon>
    </lineage>
</organism>
<evidence type="ECO:0000313" key="2">
    <source>
        <dbReference type="Proteomes" id="UP001430953"/>
    </source>
</evidence>
<name>A0AAW2GFI4_9HYME</name>
<evidence type="ECO:0000313" key="1">
    <source>
        <dbReference type="EMBL" id="KAL0126325.1"/>
    </source>
</evidence>
<dbReference type="Proteomes" id="UP001430953">
    <property type="component" value="Unassembled WGS sequence"/>
</dbReference>
<dbReference type="EMBL" id="JADYXP020000004">
    <property type="protein sequence ID" value="KAL0126325.1"/>
    <property type="molecule type" value="Genomic_DNA"/>
</dbReference>
<keyword evidence="2" id="KW-1185">Reference proteome</keyword>
<accession>A0AAW2GFI4</accession>
<evidence type="ECO:0008006" key="3">
    <source>
        <dbReference type="Google" id="ProtNLM"/>
    </source>
</evidence>
<dbReference type="AlphaFoldDB" id="A0AAW2GFI4"/>